<accession>A0ABV4AGI4</accession>
<evidence type="ECO:0000313" key="3">
    <source>
        <dbReference type="Proteomes" id="UP001562065"/>
    </source>
</evidence>
<reference evidence="2 3" key="1">
    <citation type="submission" date="2024-07" db="EMBL/GenBank/DDBJ databases">
        <authorList>
            <person name="Ren Q."/>
        </authorList>
    </citation>
    <scope>NUCLEOTIDE SEQUENCE [LARGE SCALE GENOMIC DNA]</scope>
    <source>
        <strain evidence="2 3">REN37</strain>
    </source>
</reference>
<dbReference type="Proteomes" id="UP001562065">
    <property type="component" value="Unassembled WGS sequence"/>
</dbReference>
<protein>
    <recommendedName>
        <fullName evidence="4">LPP20 lipoprotein</fullName>
    </recommendedName>
</protein>
<evidence type="ECO:0008006" key="4">
    <source>
        <dbReference type="Google" id="ProtNLM"/>
    </source>
</evidence>
<name>A0ABV4AGI4_9GAMM</name>
<feature type="region of interest" description="Disordered" evidence="1">
    <location>
        <begin position="191"/>
        <end position="218"/>
    </location>
</feature>
<feature type="compositionally biased region" description="Polar residues" evidence="1">
    <location>
        <begin position="205"/>
        <end position="218"/>
    </location>
</feature>
<evidence type="ECO:0000313" key="2">
    <source>
        <dbReference type="EMBL" id="MEY1661657.1"/>
    </source>
</evidence>
<sequence>MKIAMAKSVSIWERLIIGVVLSLLMSTAAALDYRGKASVPYRQGVFSSGPKPELRQEAIVAARLSAWSHYTSTFSPSRMAAYRGIEQDIVGNLDQYVTDTTVLEDAVDRDARLYTVSVRIRVNEAALNARLNADGAGTSDMALIQGELFSFVFVAREAETVKSFEERRTQIRSSDTALDASRSGYAAGGQARLQEQSAEIEKHTTGGSSQRRANETSFRIRSSADVDAAMTETLSGYGFDVVLYGDVLASCGGSDMATINNEFQLSNEMSVSTRRDAIQAARACDVNYFAVGTMDVGMHDVDPVTGHQRVTVSVRGQVWDISGRLPRNVASVGPVQYSGLGPEPEVAMRNGLKLASEQAARTLVDQLNARKLR</sequence>
<gene>
    <name evidence="2" type="ORF">AB5I84_05780</name>
</gene>
<keyword evidence="3" id="KW-1185">Reference proteome</keyword>
<evidence type="ECO:0000256" key="1">
    <source>
        <dbReference type="SAM" id="MobiDB-lite"/>
    </source>
</evidence>
<comment type="caution">
    <text evidence="2">The sequence shown here is derived from an EMBL/GenBank/DDBJ whole genome shotgun (WGS) entry which is preliminary data.</text>
</comment>
<organism evidence="2 3">
    <name type="scientific">Isoalcanivorax beigongshangi</name>
    <dbReference type="NCBI Taxonomy" id="3238810"/>
    <lineage>
        <taxon>Bacteria</taxon>
        <taxon>Pseudomonadati</taxon>
        <taxon>Pseudomonadota</taxon>
        <taxon>Gammaproteobacteria</taxon>
        <taxon>Oceanospirillales</taxon>
        <taxon>Alcanivoracaceae</taxon>
        <taxon>Isoalcanivorax</taxon>
    </lineage>
</organism>
<dbReference type="RefSeq" id="WP_369454907.1">
    <property type="nucleotide sequence ID" value="NZ_JBGCUO010000001.1"/>
</dbReference>
<proteinExistence type="predicted"/>
<dbReference type="EMBL" id="JBGCUO010000001">
    <property type="protein sequence ID" value="MEY1661657.1"/>
    <property type="molecule type" value="Genomic_DNA"/>
</dbReference>